<feature type="chain" id="PRO_5032827470" description="alkaline phosphatase" evidence="16">
    <location>
        <begin position="23"/>
        <end position="527"/>
    </location>
</feature>
<organism evidence="17 18">
    <name type="scientific">Ceratitis capitata</name>
    <name type="common">Mediterranean fruit fly</name>
    <name type="synonym">Tephritis capitata</name>
    <dbReference type="NCBI Taxonomy" id="7213"/>
    <lineage>
        <taxon>Eukaryota</taxon>
        <taxon>Metazoa</taxon>
        <taxon>Ecdysozoa</taxon>
        <taxon>Arthropoda</taxon>
        <taxon>Hexapoda</taxon>
        <taxon>Insecta</taxon>
        <taxon>Pterygota</taxon>
        <taxon>Neoptera</taxon>
        <taxon>Endopterygota</taxon>
        <taxon>Diptera</taxon>
        <taxon>Brachycera</taxon>
        <taxon>Muscomorpha</taxon>
        <taxon>Tephritoidea</taxon>
        <taxon>Tephritidae</taxon>
        <taxon>Ceratitis</taxon>
        <taxon>Ceratitis</taxon>
    </lineage>
</organism>
<feature type="active site" description="Phosphoserine intermediate" evidence="13">
    <location>
        <position position="138"/>
    </location>
</feature>
<dbReference type="EMBL" id="CAJHJT010000001">
    <property type="protein sequence ID" value="CAD6992484.1"/>
    <property type="molecule type" value="Genomic_DNA"/>
</dbReference>
<keyword evidence="10" id="KW-0472">Membrane</keyword>
<feature type="binding site" evidence="14">
    <location>
        <position position="363"/>
    </location>
    <ligand>
        <name>Zn(2+)</name>
        <dbReference type="ChEBI" id="CHEBI:29105"/>
        <label>2</label>
    </ligand>
</feature>
<dbReference type="GO" id="GO:0046872">
    <property type="term" value="F:metal ion binding"/>
    <property type="evidence" value="ECO:0007669"/>
    <property type="project" value="UniProtKB-KW"/>
</dbReference>
<feature type="binding site" evidence="14">
    <location>
        <position position="354"/>
    </location>
    <ligand>
        <name>Mg(2+)</name>
        <dbReference type="ChEBI" id="CHEBI:18420"/>
    </ligand>
</feature>
<dbReference type="GO" id="GO:0005886">
    <property type="term" value="C:plasma membrane"/>
    <property type="evidence" value="ECO:0007669"/>
    <property type="project" value="UniProtKB-SubCell"/>
</dbReference>
<name>A0A811U077_CERCA</name>
<keyword evidence="7" id="KW-0378">Hydrolase</keyword>
<comment type="cofactor">
    <cofactor evidence="14">
        <name>Mg(2+)</name>
        <dbReference type="ChEBI" id="CHEBI:18420"/>
    </cofactor>
    <text evidence="14">Binds 1 Mg(2+) ion.</text>
</comment>
<keyword evidence="12" id="KW-0449">Lipoprotein</keyword>
<dbReference type="SMART" id="SM00098">
    <property type="entry name" value="alkPPc"/>
    <property type="match status" value="1"/>
</dbReference>
<keyword evidence="8 14" id="KW-0862">Zinc</keyword>
<evidence type="ECO:0000256" key="4">
    <source>
        <dbReference type="ARBA" id="ARBA00022475"/>
    </source>
</evidence>
<dbReference type="PRINTS" id="PR00113">
    <property type="entry name" value="ALKPHPHTASE"/>
</dbReference>
<evidence type="ECO:0000313" key="18">
    <source>
        <dbReference type="Proteomes" id="UP000606786"/>
    </source>
</evidence>
<dbReference type="KEGG" id="ccat:101451903"/>
<keyword evidence="9 14" id="KW-0460">Magnesium</keyword>
<gene>
    <name evidence="17" type="ORF">CCAP1982_LOCUS1336</name>
</gene>
<dbReference type="CDD" id="cd16012">
    <property type="entry name" value="ALP"/>
    <property type="match status" value="1"/>
</dbReference>
<evidence type="ECO:0000256" key="2">
    <source>
        <dbReference type="ARBA" id="ARBA00005984"/>
    </source>
</evidence>
<evidence type="ECO:0000256" key="3">
    <source>
        <dbReference type="ARBA" id="ARBA00012647"/>
    </source>
</evidence>
<evidence type="ECO:0000256" key="9">
    <source>
        <dbReference type="ARBA" id="ARBA00022842"/>
    </source>
</evidence>
<evidence type="ECO:0000256" key="5">
    <source>
        <dbReference type="ARBA" id="ARBA00022622"/>
    </source>
</evidence>
<keyword evidence="5" id="KW-0336">GPI-anchor</keyword>
<evidence type="ECO:0000256" key="13">
    <source>
        <dbReference type="PIRSR" id="PIRSR601952-1"/>
    </source>
</evidence>
<sequence>MTLTRRALLSATLAFVLSATLALPPCDRDDEDCRDSRMHPDLPALPQGRAELRKYDGEDTNDYWLDQGKEFIKMKFAETLNTKKAKNVILFLGDGMGVTTHSAARNLIGGEEKYFSFEKFPYTGLSKTYSIDRTVPDSANTATAYLCGVKAMYGTIGLSGGVEREDCNATLSAQNQVFSIAKWAMDAGKSAGVVTTTRITHASPAGVYAHIAERDWEDDSEVKASCGAETQVQDIAYQLIHGEVGSKLSLMMGGGKRHFVDSKLYANGTRSDGRNLIDEYQKLSAKNAFVESRTELNNLNLEEVERVLGIFSDSHLKYHLEIDANSRQPTLEEMTRKAIEFLSRNEKGYFIFIEGGRIDTAHHDTYARLALDETVEFSKAIAAARELTSEDDTLIVVTADHSHSFSYSGYPYRGNDIFGRAPATPVDSKPYMTLSYANGPSYETFYDTVNKVRRDPTTIITGDIHDEFPATAPLDYETHGGDDVAVFALGPWSHLFTGVYEQNTIPHMMAYSSCLSDGLTSCSSSNA</sequence>
<keyword evidence="11" id="KW-0325">Glycoprotein</keyword>
<dbReference type="Gene3D" id="3.40.720.10">
    <property type="entry name" value="Alkaline Phosphatase, subunit A"/>
    <property type="match status" value="1"/>
</dbReference>
<evidence type="ECO:0000256" key="10">
    <source>
        <dbReference type="ARBA" id="ARBA00023136"/>
    </source>
</evidence>
<reference evidence="17" key="1">
    <citation type="submission" date="2020-11" db="EMBL/GenBank/DDBJ databases">
        <authorList>
            <person name="Whitehead M."/>
        </authorList>
    </citation>
    <scope>NUCLEOTIDE SEQUENCE</scope>
    <source>
        <strain evidence="17">EGII</strain>
    </source>
</reference>
<evidence type="ECO:0000256" key="1">
    <source>
        <dbReference type="ARBA" id="ARBA00004609"/>
    </source>
</evidence>
<keyword evidence="4" id="KW-1003">Cell membrane</keyword>
<feature type="binding site" evidence="14">
    <location>
        <position position="94"/>
    </location>
    <ligand>
        <name>Zn(2+)</name>
        <dbReference type="ChEBI" id="CHEBI:29105"/>
        <label>2</label>
    </ligand>
</feature>
<dbReference type="GO" id="GO:0098552">
    <property type="term" value="C:side of membrane"/>
    <property type="evidence" value="ECO:0007669"/>
    <property type="project" value="UniProtKB-KW"/>
</dbReference>
<dbReference type="SUPFAM" id="SSF53649">
    <property type="entry name" value="Alkaline phosphatase-like"/>
    <property type="match status" value="1"/>
</dbReference>
<dbReference type="FunFam" id="3.40.720.10:FF:000008">
    <property type="entry name" value="Alkaline phosphatase"/>
    <property type="match status" value="1"/>
</dbReference>
<comment type="cofactor">
    <cofactor evidence="14">
        <name>Zn(2+)</name>
        <dbReference type="ChEBI" id="CHEBI:29105"/>
    </cofactor>
    <text evidence="14">Binds 2 Zn(2+) ions.</text>
</comment>
<evidence type="ECO:0000256" key="16">
    <source>
        <dbReference type="SAM" id="SignalP"/>
    </source>
</evidence>
<dbReference type="Pfam" id="PF00245">
    <property type="entry name" value="Alk_phosphatase"/>
    <property type="match status" value="1"/>
</dbReference>
<dbReference type="PANTHER" id="PTHR11596:SF85">
    <property type="entry name" value="ALKALINE PHOSPHATASE-RELATED"/>
    <property type="match status" value="1"/>
</dbReference>
<evidence type="ECO:0000256" key="14">
    <source>
        <dbReference type="PIRSR" id="PIRSR601952-2"/>
    </source>
</evidence>
<dbReference type="PANTHER" id="PTHR11596">
    <property type="entry name" value="ALKALINE PHOSPHATASE"/>
    <property type="match status" value="1"/>
</dbReference>
<keyword evidence="6 14" id="KW-0479">Metal-binding</keyword>
<dbReference type="InterPro" id="IPR001952">
    <property type="entry name" value="Alkaline_phosphatase"/>
</dbReference>
<comment type="subcellular location">
    <subcellularLocation>
        <location evidence="1">Cell membrane</location>
        <topology evidence="1">Lipid-anchor</topology>
        <topology evidence="1">GPI-anchor</topology>
    </subcellularLocation>
</comment>
<evidence type="ECO:0000313" key="17">
    <source>
        <dbReference type="EMBL" id="CAD6992484.1"/>
    </source>
</evidence>
<protein>
    <recommendedName>
        <fullName evidence="3">alkaline phosphatase</fullName>
        <ecNumber evidence="3">3.1.3.1</ecNumber>
    </recommendedName>
</protein>
<feature type="binding site" evidence="14">
    <location>
        <position position="401"/>
    </location>
    <ligand>
        <name>Zn(2+)</name>
        <dbReference type="ChEBI" id="CHEBI:29105"/>
        <label>2</label>
    </ligand>
</feature>
<feature type="binding site" evidence="14">
    <location>
        <position position="94"/>
    </location>
    <ligand>
        <name>Mg(2+)</name>
        <dbReference type="ChEBI" id="CHEBI:18420"/>
    </ligand>
</feature>
<evidence type="ECO:0000256" key="7">
    <source>
        <dbReference type="ARBA" id="ARBA00022801"/>
    </source>
</evidence>
<comment type="similarity">
    <text evidence="2 15">Belongs to the alkaline phosphatase family.</text>
</comment>
<evidence type="ECO:0000256" key="6">
    <source>
        <dbReference type="ARBA" id="ARBA00022723"/>
    </source>
</evidence>
<feature type="signal peptide" evidence="16">
    <location>
        <begin position="1"/>
        <end position="22"/>
    </location>
</feature>
<comment type="caution">
    <text evidence="17">The sequence shown here is derived from an EMBL/GenBank/DDBJ whole genome shotgun (WGS) entry which is preliminary data.</text>
</comment>
<feature type="binding site" evidence="14">
    <location>
        <position position="201"/>
    </location>
    <ligand>
        <name>Mg(2+)</name>
        <dbReference type="ChEBI" id="CHEBI:18420"/>
    </ligand>
</feature>
<evidence type="ECO:0000256" key="8">
    <source>
        <dbReference type="ARBA" id="ARBA00022833"/>
    </source>
</evidence>
<feature type="binding site" evidence="14">
    <location>
        <position position="400"/>
    </location>
    <ligand>
        <name>Zn(2+)</name>
        <dbReference type="ChEBI" id="CHEBI:29105"/>
        <label>2</label>
    </ligand>
</feature>
<keyword evidence="18" id="KW-1185">Reference proteome</keyword>
<feature type="binding site" evidence="14">
    <location>
        <position position="479"/>
    </location>
    <ligand>
        <name>Zn(2+)</name>
        <dbReference type="ChEBI" id="CHEBI:29105"/>
        <label>2</label>
    </ligand>
</feature>
<keyword evidence="16" id="KW-0732">Signal</keyword>
<accession>A0A811U077</accession>
<feature type="binding site" evidence="14">
    <location>
        <position position="203"/>
    </location>
    <ligand>
        <name>Mg(2+)</name>
        <dbReference type="ChEBI" id="CHEBI:18420"/>
    </ligand>
</feature>
<dbReference type="OrthoDB" id="5818554at2759"/>
<evidence type="ECO:0000256" key="11">
    <source>
        <dbReference type="ARBA" id="ARBA00023180"/>
    </source>
</evidence>
<feature type="binding site" evidence="14">
    <location>
        <position position="359"/>
    </location>
    <ligand>
        <name>Zn(2+)</name>
        <dbReference type="ChEBI" id="CHEBI:29105"/>
        <label>2</label>
    </ligand>
</feature>
<dbReference type="EC" id="3.1.3.1" evidence="3"/>
<proteinExistence type="inferred from homology"/>
<evidence type="ECO:0000256" key="15">
    <source>
        <dbReference type="RuleBase" id="RU003946"/>
    </source>
</evidence>
<dbReference type="GO" id="GO:0004035">
    <property type="term" value="F:alkaline phosphatase activity"/>
    <property type="evidence" value="ECO:0007669"/>
    <property type="project" value="UniProtKB-EC"/>
</dbReference>
<evidence type="ECO:0000256" key="12">
    <source>
        <dbReference type="ARBA" id="ARBA00023288"/>
    </source>
</evidence>
<dbReference type="AlphaFoldDB" id="A0A811U077"/>
<dbReference type="Proteomes" id="UP000606786">
    <property type="component" value="Unassembled WGS sequence"/>
</dbReference>
<dbReference type="InterPro" id="IPR017850">
    <property type="entry name" value="Alkaline_phosphatase_core_sf"/>
</dbReference>